<feature type="domain" description="HTH cro/C1-type" evidence="1">
    <location>
        <begin position="15"/>
        <end position="69"/>
    </location>
</feature>
<dbReference type="GeneID" id="74307371"/>
<dbReference type="PROSITE" id="PS50943">
    <property type="entry name" value="HTH_CROC1"/>
    <property type="match status" value="1"/>
</dbReference>
<organism evidence="2 3">
    <name type="scientific">Methanoplanus endosymbiosus</name>
    <dbReference type="NCBI Taxonomy" id="33865"/>
    <lineage>
        <taxon>Archaea</taxon>
        <taxon>Methanobacteriati</taxon>
        <taxon>Methanobacteriota</taxon>
        <taxon>Stenosarchaea group</taxon>
        <taxon>Methanomicrobia</taxon>
        <taxon>Methanomicrobiales</taxon>
        <taxon>Methanomicrobiaceae</taxon>
        <taxon>Methanoplanus</taxon>
    </lineage>
</organism>
<keyword evidence="3" id="KW-1185">Reference proteome</keyword>
<dbReference type="InterPro" id="IPR001387">
    <property type="entry name" value="Cro/C1-type_HTH"/>
</dbReference>
<name>A0A9E7TLI3_9EURY</name>
<dbReference type="InterPro" id="IPR010982">
    <property type="entry name" value="Lambda_DNA-bd_dom_sf"/>
</dbReference>
<protein>
    <submittedName>
        <fullName evidence="2">Helix-turn-helix domain-containing protein</fullName>
    </submittedName>
</protein>
<dbReference type="AlphaFoldDB" id="A0A9E7TLI3"/>
<dbReference type="RefSeq" id="WP_257743930.1">
    <property type="nucleotide sequence ID" value="NZ_CP096115.1"/>
</dbReference>
<dbReference type="KEGG" id="mend:L6E24_06690"/>
<dbReference type="Proteomes" id="UP001060368">
    <property type="component" value="Chromosome"/>
</dbReference>
<dbReference type="SMART" id="SM00530">
    <property type="entry name" value="HTH_XRE"/>
    <property type="match status" value="1"/>
</dbReference>
<dbReference type="EMBL" id="CP096115">
    <property type="protein sequence ID" value="UUX93795.1"/>
    <property type="molecule type" value="Genomic_DNA"/>
</dbReference>
<proteinExistence type="predicted"/>
<accession>A0A9E7TLI3</accession>
<evidence type="ECO:0000313" key="2">
    <source>
        <dbReference type="EMBL" id="UUX93795.1"/>
    </source>
</evidence>
<dbReference type="CDD" id="cd00093">
    <property type="entry name" value="HTH_XRE"/>
    <property type="match status" value="1"/>
</dbReference>
<dbReference type="Gene3D" id="1.10.260.40">
    <property type="entry name" value="lambda repressor-like DNA-binding domains"/>
    <property type="match status" value="1"/>
</dbReference>
<evidence type="ECO:0000313" key="3">
    <source>
        <dbReference type="Proteomes" id="UP001060368"/>
    </source>
</evidence>
<evidence type="ECO:0000259" key="1">
    <source>
        <dbReference type="PROSITE" id="PS50943"/>
    </source>
</evidence>
<dbReference type="SUPFAM" id="SSF47413">
    <property type="entry name" value="lambda repressor-like DNA-binding domains"/>
    <property type="match status" value="1"/>
</dbReference>
<dbReference type="GO" id="GO:0003677">
    <property type="term" value="F:DNA binding"/>
    <property type="evidence" value="ECO:0007669"/>
    <property type="project" value="InterPro"/>
</dbReference>
<reference evidence="2" key="1">
    <citation type="submission" date="2022-04" db="EMBL/GenBank/DDBJ databases">
        <title>Complete genome of Methanoplanus endosymbiosus DSM 3599.</title>
        <authorList>
            <person name="Chen S.-C."/>
            <person name="You Y.-T."/>
            <person name="Zhou Y.-Z."/>
            <person name="Lai M.-C."/>
        </authorList>
    </citation>
    <scope>NUCLEOTIDE SEQUENCE</scope>
    <source>
        <strain evidence="2">DSM 3599</strain>
    </source>
</reference>
<sequence length="162" mass="17641">MFSRKIFHYDFKTVLEDELKRTGMSIKDLSEKAGIPSATIYKITSGERDPRFSTIKAICAAFEPSGGEFVAVIGAKFLLDDIDTKSITAAGKEYRIKGYPSYSLEECIVSAVKAEKDGAGGIVCAPVLASLVERIVDIPVVIMKPGNKAMTDSIKSLENRLE</sequence>
<dbReference type="Pfam" id="PF13443">
    <property type="entry name" value="HTH_26"/>
    <property type="match status" value="1"/>
</dbReference>
<gene>
    <name evidence="2" type="ORF">L6E24_06690</name>
</gene>